<evidence type="ECO:0000313" key="9">
    <source>
        <dbReference type="Proteomes" id="UP000030687"/>
    </source>
</evidence>
<dbReference type="Pfam" id="PF03101">
    <property type="entry name" value="FAR1"/>
    <property type="match status" value="1"/>
</dbReference>
<dbReference type="Pfam" id="PF04434">
    <property type="entry name" value="SWIM"/>
    <property type="match status" value="1"/>
</dbReference>
<dbReference type="GO" id="GO:0005634">
    <property type="term" value="C:nucleus"/>
    <property type="evidence" value="ECO:0007669"/>
    <property type="project" value="UniProtKB-SubCell"/>
</dbReference>
<dbReference type="InterPro" id="IPR006564">
    <property type="entry name" value="Znf_PMZ"/>
</dbReference>
<feature type="domain" description="SWIM-type" evidence="7">
    <location>
        <begin position="510"/>
        <end position="546"/>
    </location>
</feature>
<evidence type="ECO:0000256" key="2">
    <source>
        <dbReference type="ARBA" id="ARBA00022723"/>
    </source>
</evidence>
<dbReference type="KEGG" id="cic:CICLE_v10025157mg"/>
<dbReference type="InterPro" id="IPR007527">
    <property type="entry name" value="Znf_SWIM"/>
</dbReference>
<proteinExistence type="inferred from homology"/>
<keyword evidence="4 6" id="KW-0862">Zinc</keyword>
<evidence type="ECO:0000256" key="6">
    <source>
        <dbReference type="RuleBase" id="RU367018"/>
    </source>
</evidence>
<dbReference type="EMBL" id="KI536925">
    <property type="protein sequence ID" value="ESR40619.1"/>
    <property type="molecule type" value="Genomic_DNA"/>
</dbReference>
<dbReference type="PANTHER" id="PTHR31669:SF236">
    <property type="entry name" value="PROTEIN FAR1-RELATED SEQUENCE"/>
    <property type="match status" value="1"/>
</dbReference>
<dbReference type="STRING" id="85681.V4UMH1"/>
<name>V4UMH1_CITCL</name>
<dbReference type="InParanoid" id="V4UMH1"/>
<keyword evidence="3 5" id="KW-0863">Zinc-finger</keyword>
<dbReference type="PROSITE" id="PS50966">
    <property type="entry name" value="ZF_SWIM"/>
    <property type="match status" value="1"/>
</dbReference>
<dbReference type="InterPro" id="IPR004330">
    <property type="entry name" value="FAR1_DNA_bnd_dom"/>
</dbReference>
<comment type="function">
    <text evidence="6">Putative transcription activator involved in regulating light control of development.</text>
</comment>
<dbReference type="SMART" id="SM00575">
    <property type="entry name" value="ZnF_PMZ"/>
    <property type="match status" value="1"/>
</dbReference>
<dbReference type="GO" id="GO:0008270">
    <property type="term" value="F:zinc ion binding"/>
    <property type="evidence" value="ECO:0007669"/>
    <property type="project" value="UniProtKB-UniRule"/>
</dbReference>
<protein>
    <recommendedName>
        <fullName evidence="6">Protein FAR1-RELATED SEQUENCE</fullName>
    </recommendedName>
</protein>
<dbReference type="InterPro" id="IPR018289">
    <property type="entry name" value="MULE_transposase_dom"/>
</dbReference>
<accession>V4UMH1</accession>
<comment type="similarity">
    <text evidence="1 6">Belongs to the FHY3/FAR1 family.</text>
</comment>
<organism evidence="8 9">
    <name type="scientific">Citrus clementina</name>
    <name type="common">Clementine</name>
    <name type="synonym">Citrus deliciosa x Citrus sinensis</name>
    <dbReference type="NCBI Taxonomy" id="85681"/>
    <lineage>
        <taxon>Eukaryota</taxon>
        <taxon>Viridiplantae</taxon>
        <taxon>Streptophyta</taxon>
        <taxon>Embryophyta</taxon>
        <taxon>Tracheophyta</taxon>
        <taxon>Spermatophyta</taxon>
        <taxon>Magnoliopsida</taxon>
        <taxon>eudicotyledons</taxon>
        <taxon>Gunneridae</taxon>
        <taxon>Pentapetalae</taxon>
        <taxon>rosids</taxon>
        <taxon>malvids</taxon>
        <taxon>Sapindales</taxon>
        <taxon>Rutaceae</taxon>
        <taxon>Aurantioideae</taxon>
        <taxon>Citrus</taxon>
    </lineage>
</organism>
<keyword evidence="2 6" id="KW-0479">Metal-binding</keyword>
<dbReference type="eggNOG" id="ENOG502QS51">
    <property type="taxonomic scope" value="Eukaryota"/>
</dbReference>
<dbReference type="OMA" id="NCYAKQQ"/>
<evidence type="ECO:0000313" key="8">
    <source>
        <dbReference type="EMBL" id="ESR40619.1"/>
    </source>
</evidence>
<keyword evidence="9" id="KW-1185">Reference proteome</keyword>
<evidence type="ECO:0000259" key="7">
    <source>
        <dbReference type="PROSITE" id="PS50966"/>
    </source>
</evidence>
<gene>
    <name evidence="8" type="ORF">CICLE_v10025157mg</name>
</gene>
<comment type="subcellular location">
    <subcellularLocation>
        <location evidence="6">Nucleus</location>
    </subcellularLocation>
</comment>
<dbReference type="Pfam" id="PF10551">
    <property type="entry name" value="MULE"/>
    <property type="match status" value="1"/>
</dbReference>
<dbReference type="Proteomes" id="UP000030687">
    <property type="component" value="Unassembled WGS sequence"/>
</dbReference>
<keyword evidence="6" id="KW-0539">Nucleus</keyword>
<dbReference type="Gramene" id="ESR40619">
    <property type="protein sequence ID" value="ESR40619"/>
    <property type="gene ID" value="CICLE_v10025157mg"/>
</dbReference>
<evidence type="ECO:0000256" key="5">
    <source>
        <dbReference type="PROSITE-ProRule" id="PRU00325"/>
    </source>
</evidence>
<evidence type="ECO:0000256" key="3">
    <source>
        <dbReference type="ARBA" id="ARBA00022771"/>
    </source>
</evidence>
<dbReference type="PANTHER" id="PTHR31669">
    <property type="entry name" value="PROTEIN FAR1-RELATED SEQUENCE 10-RELATED"/>
    <property type="match status" value="1"/>
</dbReference>
<dbReference type="AlphaFoldDB" id="V4UMH1"/>
<dbReference type="InterPro" id="IPR031052">
    <property type="entry name" value="FHY3/FAR1"/>
</dbReference>
<evidence type="ECO:0000256" key="1">
    <source>
        <dbReference type="ARBA" id="ARBA00005889"/>
    </source>
</evidence>
<reference evidence="8 9" key="1">
    <citation type="submission" date="2013-10" db="EMBL/GenBank/DDBJ databases">
        <authorList>
            <consortium name="International Citrus Genome Consortium"/>
            <person name="Jenkins J."/>
            <person name="Schmutz J."/>
            <person name="Prochnik S."/>
            <person name="Rokhsar D."/>
            <person name="Gmitter F."/>
            <person name="Ollitrault P."/>
            <person name="Machado M."/>
            <person name="Talon M."/>
            <person name="Wincker P."/>
            <person name="Jaillon O."/>
            <person name="Morgante M."/>
        </authorList>
    </citation>
    <scope>NUCLEOTIDE SEQUENCE</scope>
    <source>
        <strain evidence="9">cv. Clemenules</strain>
    </source>
</reference>
<evidence type="ECO:0000256" key="4">
    <source>
        <dbReference type="ARBA" id="ARBA00022833"/>
    </source>
</evidence>
<dbReference type="GO" id="GO:0006355">
    <property type="term" value="P:regulation of DNA-templated transcription"/>
    <property type="evidence" value="ECO:0007669"/>
    <property type="project" value="UniProtKB-UniRule"/>
</dbReference>
<sequence length="628" mass="72816">MDEVSLNTEPIGDDDTDDFEVVGDCAMTEYVGQTGIIQNPLPPAVGMEFEMYDDVYYFYNCYAKEQGFGSREKYRGKLSCSSASFKKKSEANRPRPETRAGCPAMIKFRLMETKRWRIIEVELEHNHLLSPRSGKFCKSHKHIGIGTKRTLHLDSAEEVQKIKLSNQLKLKPGDAQAVQSFFCRLQLTDPNFFNVVDLNEKGCLRNLFWTDTRSRVAYRYFGDVVLIDTTCLIERYDVPLVSFIGVNHYGQSVLLGCGLLASETIESYTWLFRAWLTCMLGRSPQTIITDQCRILQIAVGDVFPRAYRCFSLSCIMQKIPVKLQGLFEYEAIKAALHRAIYHSLRPEKFEAAWKDMIQRHGIKDHGWIQTLYEDRKRWAPIYLKEAFLSGVFSFPQNEVSTSYFEGYLDKNTPLKEFLDKYDQALRANYQLEALADMDSRNSSCIQKPRCYYEFQLSKLYTNEMLRKFQTEVEAMYSCYSTKHVSADGPITYIVKEEFEVGSNEKDSRAFDVLYNASNLEVLCVCGLFNFRGYLCRHILCVLNQSGVQEIPSQYILSRWRKDVKRSYFLNHSCSGVDIKNPVHRYDDLYKRIVQVVEEGRQSQDRYKVTLQALDKILNKLHLVEDHQV</sequence>